<evidence type="ECO:0000256" key="6">
    <source>
        <dbReference type="SAM" id="MobiDB-lite"/>
    </source>
</evidence>
<dbReference type="Pfam" id="PF01778">
    <property type="entry name" value="Ribosomal_L28e"/>
    <property type="match status" value="1"/>
</dbReference>
<evidence type="ECO:0000256" key="1">
    <source>
        <dbReference type="ARBA" id="ARBA00007926"/>
    </source>
</evidence>
<evidence type="ECO:0000256" key="4">
    <source>
        <dbReference type="ARBA" id="ARBA00035223"/>
    </source>
</evidence>
<reference evidence="8 9" key="1">
    <citation type="submission" date="2018-10" db="EMBL/GenBank/DDBJ databases">
        <title>Improved assembly of the deer mouse Peromyscus maniculatus genome.</title>
        <authorList>
            <person name="Lassance J.-M."/>
            <person name="Hoekstra H.E."/>
        </authorList>
    </citation>
    <scope>NUCLEOTIDE SEQUENCE [LARGE SCALE GENOMIC DNA]</scope>
</reference>
<evidence type="ECO:0000313" key="9">
    <source>
        <dbReference type="Proteomes" id="UP000694547"/>
    </source>
</evidence>
<dbReference type="GeneTree" id="ENSGT00390000008732"/>
<keyword evidence="2" id="KW-0689">Ribosomal protein</keyword>
<reference evidence="8" key="2">
    <citation type="submission" date="2025-08" db="UniProtKB">
        <authorList>
            <consortium name="Ensembl"/>
        </authorList>
    </citation>
    <scope>IDENTIFICATION</scope>
</reference>
<organism evidence="8 9">
    <name type="scientific">Peromyscus maniculatus bairdii</name>
    <name type="common">Prairie deer mouse</name>
    <dbReference type="NCBI Taxonomy" id="230844"/>
    <lineage>
        <taxon>Eukaryota</taxon>
        <taxon>Metazoa</taxon>
        <taxon>Chordata</taxon>
        <taxon>Craniata</taxon>
        <taxon>Vertebrata</taxon>
        <taxon>Euteleostomi</taxon>
        <taxon>Mammalia</taxon>
        <taxon>Eutheria</taxon>
        <taxon>Euarchontoglires</taxon>
        <taxon>Glires</taxon>
        <taxon>Rodentia</taxon>
        <taxon>Myomorpha</taxon>
        <taxon>Muroidea</taxon>
        <taxon>Cricetidae</taxon>
        <taxon>Neotominae</taxon>
        <taxon>Peromyscus</taxon>
    </lineage>
</organism>
<dbReference type="GO" id="GO:0006412">
    <property type="term" value="P:translation"/>
    <property type="evidence" value="ECO:0007669"/>
    <property type="project" value="InterPro"/>
</dbReference>
<accession>A0A8C8W5P8</accession>
<dbReference type="GO" id="GO:0005840">
    <property type="term" value="C:ribosome"/>
    <property type="evidence" value="ECO:0007669"/>
    <property type="project" value="UniProtKB-KW"/>
</dbReference>
<dbReference type="Ensembl" id="ENSPEMT00000034848.1">
    <property type="protein sequence ID" value="ENSPEMP00000036097.1"/>
    <property type="gene ID" value="ENSPEMG00000027751.1"/>
</dbReference>
<dbReference type="InterPro" id="IPR029004">
    <property type="entry name" value="Ribosomal_eL28/Mak16"/>
</dbReference>
<proteinExistence type="inferred from homology"/>
<reference evidence="8" key="3">
    <citation type="submission" date="2025-09" db="UniProtKB">
        <authorList>
            <consortium name="Ensembl"/>
        </authorList>
    </citation>
    <scope>IDENTIFICATION</scope>
</reference>
<feature type="region of interest" description="Disordered" evidence="6">
    <location>
        <begin position="69"/>
        <end position="125"/>
    </location>
</feature>
<dbReference type="InterPro" id="IPR002672">
    <property type="entry name" value="Ribosomal_eL28"/>
</dbReference>
<dbReference type="GO" id="GO:0003735">
    <property type="term" value="F:structural constituent of ribosome"/>
    <property type="evidence" value="ECO:0007669"/>
    <property type="project" value="InterPro"/>
</dbReference>
<dbReference type="GO" id="GO:1990904">
    <property type="term" value="C:ribonucleoprotein complex"/>
    <property type="evidence" value="ECO:0007669"/>
    <property type="project" value="UniProtKB-KW"/>
</dbReference>
<protein>
    <recommendedName>
        <fullName evidence="4">Large ribosomal subunit protein eL28</fullName>
    </recommendedName>
    <alternativeName>
        <fullName evidence="5">60S ribosomal protein L28</fullName>
    </alternativeName>
</protein>
<keyword evidence="9" id="KW-1185">Reference proteome</keyword>
<comment type="similarity">
    <text evidence="1">Belongs to the eukaryotic ribosomal protein eL28 family.</text>
</comment>
<dbReference type="AlphaFoldDB" id="A0A8C8W5P8"/>
<feature type="compositionally biased region" description="Basic and acidic residues" evidence="6">
    <location>
        <begin position="115"/>
        <end position="125"/>
    </location>
</feature>
<dbReference type="PANTHER" id="PTHR10544">
    <property type="entry name" value="60S RIBOSOMAL PROTEIN L28"/>
    <property type="match status" value="1"/>
</dbReference>
<evidence type="ECO:0000256" key="3">
    <source>
        <dbReference type="ARBA" id="ARBA00023274"/>
    </source>
</evidence>
<evidence type="ECO:0000259" key="7">
    <source>
        <dbReference type="Pfam" id="PF01778"/>
    </source>
</evidence>
<sequence>IGAAAKSTHLQWMIVRNCSNFLKRNKQTYSAEPNNLKARNSFRYNGLIHSKTVGVQPTANGKGSVVVVKRRSSQTSTAPSAHGGHPQGQCHPSKPVVVKTRTCPTKSSWALHPRSNKESTDFFNH</sequence>
<name>A0A8C8W5P8_PERMB</name>
<evidence type="ECO:0000313" key="8">
    <source>
        <dbReference type="Ensembl" id="ENSPEMP00000036097.1"/>
    </source>
</evidence>
<evidence type="ECO:0000256" key="5">
    <source>
        <dbReference type="ARBA" id="ARBA00035330"/>
    </source>
</evidence>
<dbReference type="Proteomes" id="UP000694547">
    <property type="component" value="Chromosome 22"/>
</dbReference>
<dbReference type="Gene3D" id="3.30.390.110">
    <property type="match status" value="1"/>
</dbReference>
<feature type="domain" description="Ribosomal eL28/Mak16" evidence="7">
    <location>
        <begin position="10"/>
        <end position="78"/>
    </location>
</feature>
<evidence type="ECO:0000256" key="2">
    <source>
        <dbReference type="ARBA" id="ARBA00022980"/>
    </source>
</evidence>
<keyword evidence="3" id="KW-0687">Ribonucleoprotein</keyword>